<evidence type="ECO:0000313" key="6">
    <source>
        <dbReference type="Proteomes" id="UP000663870"/>
    </source>
</evidence>
<organism evidence="3 5">
    <name type="scientific">Rotaria sordida</name>
    <dbReference type="NCBI Taxonomy" id="392033"/>
    <lineage>
        <taxon>Eukaryota</taxon>
        <taxon>Metazoa</taxon>
        <taxon>Spiralia</taxon>
        <taxon>Gnathifera</taxon>
        <taxon>Rotifera</taxon>
        <taxon>Eurotatoria</taxon>
        <taxon>Bdelloidea</taxon>
        <taxon>Philodinida</taxon>
        <taxon>Philodinidae</taxon>
        <taxon>Rotaria</taxon>
    </lineage>
</organism>
<keyword evidence="1" id="KW-0472">Membrane</keyword>
<dbReference type="Proteomes" id="UP000663870">
    <property type="component" value="Unassembled WGS sequence"/>
</dbReference>
<evidence type="ECO:0000313" key="4">
    <source>
        <dbReference type="EMBL" id="CAF1011846.1"/>
    </source>
</evidence>
<evidence type="ECO:0000313" key="5">
    <source>
        <dbReference type="Proteomes" id="UP000663854"/>
    </source>
</evidence>
<accession>A0A813X669</accession>
<evidence type="ECO:0000256" key="1">
    <source>
        <dbReference type="SAM" id="Phobius"/>
    </source>
</evidence>
<keyword evidence="1" id="KW-0812">Transmembrane</keyword>
<keyword evidence="1" id="KW-1133">Transmembrane helix</keyword>
<dbReference type="EMBL" id="CAJNOL010000333">
    <property type="protein sequence ID" value="CAF1011846.1"/>
    <property type="molecule type" value="Genomic_DNA"/>
</dbReference>
<gene>
    <name evidence="4" type="ORF">JXQ802_LOCUS14706</name>
    <name evidence="3" type="ORF">PYM288_LOCUS8054</name>
</gene>
<comment type="caution">
    <text evidence="3">The sequence shown here is derived from an EMBL/GenBank/DDBJ whole genome shotgun (WGS) entry which is preliminary data.</text>
</comment>
<protein>
    <submittedName>
        <fullName evidence="3">Uncharacterized protein</fullName>
    </submittedName>
</protein>
<name>A0A813X669_9BILA</name>
<keyword evidence="6" id="KW-1185">Reference proteome</keyword>
<dbReference type="AlphaFoldDB" id="A0A813X669"/>
<keyword evidence="2" id="KW-0732">Signal</keyword>
<sequence length="581" mass="66128">MSYSIIIIASVLLFGTINQIDCLQCYRCSCSIVPGETTCTDDSELQCVIEYVENNYCIISRLSNQIRFGHNPNSDLIFLESLHYIRDEQEIIFLESSSTWQLSTIVEFSYGCDWNLCNTPRLLSLLPHSLTYTIDSSLLTNTLIAKPNEPFTTCLSCTKCANSTNEVTCPKVTCNGTCFINGYSDDPLLNSVSCLFPFESVCREEKRNTSVHIKGTYYIDDDIFGINDIDIWCKKTDCNSPTNAQIIQQNINYSIELNDQIYFRPNPSSTTPSTPNNELLACYKCHCEHEISNNNCNLLECTIEYENGSYCEIVRDFQSFSNMELINIGHVQRRYVPYRHYIHAEEEIILYRNLSWHPPSVRMITYVCDWELCNDPRIVDRLTTSFQFNAEPSVIAGHLQSSESLSNCRQCTRCTNSSIDFDTCPSVSCSTPGHCYIHQYLDNPEYNDCEYAFQAECETFVSESSIIIIATYNIDDDILNIDEVGIHCSKNDCNKPQTVYDILNLMEEDIQLDSLFFIRPIVNTTAGPTITEPLPSSTVSSSSSRTAMQATTESFICIMVTSNFATIYFFLISSIFLIFHY</sequence>
<proteinExistence type="predicted"/>
<reference evidence="3" key="1">
    <citation type="submission" date="2021-02" db="EMBL/GenBank/DDBJ databases">
        <authorList>
            <person name="Nowell W R."/>
        </authorList>
    </citation>
    <scope>NUCLEOTIDE SEQUENCE</scope>
</reference>
<evidence type="ECO:0000313" key="3">
    <source>
        <dbReference type="EMBL" id="CAF0871193.1"/>
    </source>
</evidence>
<feature type="transmembrane region" description="Helical" evidence="1">
    <location>
        <begin position="558"/>
        <end position="579"/>
    </location>
</feature>
<dbReference type="EMBL" id="CAJNOH010000104">
    <property type="protein sequence ID" value="CAF0871193.1"/>
    <property type="molecule type" value="Genomic_DNA"/>
</dbReference>
<evidence type="ECO:0000256" key="2">
    <source>
        <dbReference type="SAM" id="SignalP"/>
    </source>
</evidence>
<dbReference type="Proteomes" id="UP000663854">
    <property type="component" value="Unassembled WGS sequence"/>
</dbReference>
<feature type="chain" id="PRO_5036223430" evidence="2">
    <location>
        <begin position="23"/>
        <end position="581"/>
    </location>
</feature>
<feature type="signal peptide" evidence="2">
    <location>
        <begin position="1"/>
        <end position="22"/>
    </location>
</feature>